<dbReference type="PANTHER" id="PTHR43190">
    <property type="entry name" value="N-ACETYL-D-GLUCOSAMINE KINASE"/>
    <property type="match status" value="1"/>
</dbReference>
<sequence length="321" mass="32673">MRLQKGVGVELKTAYEYLIGVDGGGTKTQIRVERPDGSHVADGSSGPSALMHGTSKAWCAIVTALDGAFQSAGIVRPPYQAIAAGCGLSGINNPQWAAQFRAQNPGFGALATGTDAFTTLLGAHLGQAGVVVAIGTGSVGEVLLADGSRREVGGWGFQTGDEASGGWIGLRAANHVERALDGRVAPGSLARAIVRFCGGDDDAGADFSSSANRERVIAWVNSANQSIFAQLAPLVVAHAGQDEAALAILHKAGQEIAQIANALDPSQQLPIALCGGLAAPLQAYLPEPLKSRATTPRAGAAIGALLLLRQQLAAESAGETI</sequence>
<gene>
    <name evidence="2" type="ORF">V8G57_06055</name>
</gene>
<dbReference type="InterPro" id="IPR002731">
    <property type="entry name" value="ATPase_BadF"/>
</dbReference>
<proteinExistence type="predicted"/>
<dbReference type="EMBL" id="JBANDC010000003">
    <property type="protein sequence ID" value="MEM4986949.1"/>
    <property type="molecule type" value="Genomic_DNA"/>
</dbReference>
<dbReference type="PANTHER" id="PTHR43190:SF3">
    <property type="entry name" value="N-ACETYL-D-GLUCOSAMINE KINASE"/>
    <property type="match status" value="1"/>
</dbReference>
<name>A0ABU9PSG7_9BURK</name>
<comment type="caution">
    <text evidence="2">The sequence shown here is derived from an EMBL/GenBank/DDBJ whole genome shotgun (WGS) entry which is preliminary data.</text>
</comment>
<evidence type="ECO:0000313" key="3">
    <source>
        <dbReference type="Proteomes" id="UP001495910"/>
    </source>
</evidence>
<evidence type="ECO:0000313" key="2">
    <source>
        <dbReference type="EMBL" id="MEM4986949.1"/>
    </source>
</evidence>
<dbReference type="CDD" id="cd24082">
    <property type="entry name" value="ASKHA_NBD_GspK-like"/>
    <property type="match status" value="1"/>
</dbReference>
<organism evidence="2 3">
    <name type="scientific">Collimonas rhizosphaerae</name>
    <dbReference type="NCBI Taxonomy" id="3126357"/>
    <lineage>
        <taxon>Bacteria</taxon>
        <taxon>Pseudomonadati</taxon>
        <taxon>Pseudomonadota</taxon>
        <taxon>Betaproteobacteria</taxon>
        <taxon>Burkholderiales</taxon>
        <taxon>Oxalobacteraceae</taxon>
        <taxon>Collimonas</taxon>
    </lineage>
</organism>
<dbReference type="Gene3D" id="3.30.420.40">
    <property type="match status" value="2"/>
</dbReference>
<keyword evidence="3" id="KW-1185">Reference proteome</keyword>
<dbReference type="InterPro" id="IPR052519">
    <property type="entry name" value="Euk-type_GlcNAc_Kinase"/>
</dbReference>
<dbReference type="InterPro" id="IPR043129">
    <property type="entry name" value="ATPase_NBD"/>
</dbReference>
<dbReference type="Proteomes" id="UP001495910">
    <property type="component" value="Unassembled WGS sequence"/>
</dbReference>
<evidence type="ECO:0000259" key="1">
    <source>
        <dbReference type="Pfam" id="PF01869"/>
    </source>
</evidence>
<feature type="domain" description="ATPase BadF/BadG/BcrA/BcrD type" evidence="1">
    <location>
        <begin position="19"/>
        <end position="306"/>
    </location>
</feature>
<accession>A0ABU9PSG7</accession>
<dbReference type="SUPFAM" id="SSF53067">
    <property type="entry name" value="Actin-like ATPase domain"/>
    <property type="match status" value="2"/>
</dbReference>
<dbReference type="Pfam" id="PF01869">
    <property type="entry name" value="BcrAD_BadFG"/>
    <property type="match status" value="1"/>
</dbReference>
<reference evidence="2 3" key="1">
    <citation type="submission" date="2024-02" db="EMBL/GenBank/DDBJ databases">
        <title>Draft genome sequence of Collimonas sp. strain H4R21, an effective mineral-weathering bacterial strain isolated from the beech rhizosphere.</title>
        <authorList>
            <person name="Morin E."/>
            <person name="Uroz S."/>
            <person name="Leveau J.H.J."/>
            <person name="Kumar R."/>
            <person name="Rey M.W."/>
            <person name="Pham J."/>
        </authorList>
    </citation>
    <scope>NUCLEOTIDE SEQUENCE [LARGE SCALE GENOMIC DNA]</scope>
    <source>
        <strain evidence="2 3">H4R21</strain>
    </source>
</reference>
<dbReference type="RefSeq" id="WP_342828583.1">
    <property type="nucleotide sequence ID" value="NZ_JBANDC010000003.1"/>
</dbReference>
<protein>
    <submittedName>
        <fullName evidence="2">BadF/BadG/BcrA/BcrD ATPase family protein</fullName>
    </submittedName>
</protein>